<dbReference type="Proteomes" id="UP000321938">
    <property type="component" value="Unassembled WGS sequence"/>
</dbReference>
<comment type="subcellular location">
    <subcellularLocation>
        <location evidence="5">Cell membrane</location>
        <topology evidence="5">Multi-pass membrane protein</topology>
    </subcellularLocation>
    <subcellularLocation>
        <location evidence="1">Membrane</location>
        <topology evidence="1">Multi-pass membrane protein</topology>
    </subcellularLocation>
</comment>
<organism evidence="6 7">
    <name type="scientific">Psychroserpens burtonensis</name>
    <dbReference type="NCBI Taxonomy" id="49278"/>
    <lineage>
        <taxon>Bacteria</taxon>
        <taxon>Pseudomonadati</taxon>
        <taxon>Bacteroidota</taxon>
        <taxon>Flavobacteriia</taxon>
        <taxon>Flavobacteriales</taxon>
        <taxon>Flavobacteriaceae</taxon>
        <taxon>Psychroserpens</taxon>
    </lineage>
</organism>
<evidence type="ECO:0000256" key="4">
    <source>
        <dbReference type="ARBA" id="ARBA00023136"/>
    </source>
</evidence>
<dbReference type="InterPro" id="IPR051598">
    <property type="entry name" value="TSUP/Inactive_protease-like"/>
</dbReference>
<dbReference type="EMBL" id="VOSB01000016">
    <property type="protein sequence ID" value="TXE16742.1"/>
    <property type="molecule type" value="Genomic_DNA"/>
</dbReference>
<evidence type="ECO:0000256" key="3">
    <source>
        <dbReference type="ARBA" id="ARBA00022989"/>
    </source>
</evidence>
<dbReference type="OrthoDB" id="8559161at2"/>
<keyword evidence="2 5" id="KW-0812">Transmembrane</keyword>
<dbReference type="InterPro" id="IPR002781">
    <property type="entry name" value="TM_pro_TauE-like"/>
</dbReference>
<gene>
    <name evidence="6" type="ORF">ES692_11830</name>
</gene>
<sequence>MDLQQLLGYFGALLIGIVLGLIGGGGSILTVPILVYLLFINPVTATAYSLFVVGVSALVGAIRNMQKGLVDYRTAIVFAIPAFITVYLTRKYLIPAIPDELFSIGDFLVTKNIAIMLFFALVMLVASISMIRSKNQDYEEETIVSYNYPLIIIEGLVVGVLTGIVGAGGGFLIIPALVLLAKLPMKKAVATSLLIIAIKSLIGFIGDVENLDIEWSFLFVFTAISVVGIFLGIYLSKFIEGKKLKKGFGWFVLIMGIYIIYKELSK</sequence>
<dbReference type="PANTHER" id="PTHR43701:SF2">
    <property type="entry name" value="MEMBRANE TRANSPORTER PROTEIN YJNA-RELATED"/>
    <property type="match status" value="1"/>
</dbReference>
<feature type="transmembrane region" description="Helical" evidence="5">
    <location>
        <begin position="113"/>
        <end position="131"/>
    </location>
</feature>
<feature type="transmembrane region" description="Helical" evidence="5">
    <location>
        <begin position="75"/>
        <end position="93"/>
    </location>
</feature>
<evidence type="ECO:0000256" key="2">
    <source>
        <dbReference type="ARBA" id="ARBA00022692"/>
    </source>
</evidence>
<keyword evidence="3 5" id="KW-1133">Transmembrane helix</keyword>
<dbReference type="AlphaFoldDB" id="A0A5C7BEQ9"/>
<keyword evidence="7" id="KW-1185">Reference proteome</keyword>
<dbReference type="RefSeq" id="WP_028872160.1">
    <property type="nucleotide sequence ID" value="NZ_VOSB01000016.1"/>
</dbReference>
<evidence type="ECO:0000313" key="7">
    <source>
        <dbReference type="Proteomes" id="UP000321938"/>
    </source>
</evidence>
<feature type="transmembrane region" description="Helical" evidence="5">
    <location>
        <begin position="247"/>
        <end position="264"/>
    </location>
</feature>
<name>A0A5C7BEQ9_9FLAO</name>
<protein>
    <recommendedName>
        <fullName evidence="5">Probable membrane transporter protein</fullName>
    </recommendedName>
</protein>
<evidence type="ECO:0000256" key="1">
    <source>
        <dbReference type="ARBA" id="ARBA00004141"/>
    </source>
</evidence>
<feature type="transmembrane region" description="Helical" evidence="5">
    <location>
        <begin position="188"/>
        <end position="205"/>
    </location>
</feature>
<dbReference type="Pfam" id="PF01925">
    <property type="entry name" value="TauE"/>
    <property type="match status" value="1"/>
</dbReference>
<keyword evidence="5" id="KW-1003">Cell membrane</keyword>
<comment type="similarity">
    <text evidence="5">Belongs to the 4-toluene sulfonate uptake permease (TSUP) (TC 2.A.102) family.</text>
</comment>
<evidence type="ECO:0000256" key="5">
    <source>
        <dbReference type="RuleBase" id="RU363041"/>
    </source>
</evidence>
<accession>A0A5C7BEQ9</accession>
<comment type="caution">
    <text evidence="6">The sequence shown here is derived from an EMBL/GenBank/DDBJ whole genome shotgun (WGS) entry which is preliminary data.</text>
</comment>
<feature type="transmembrane region" description="Helical" evidence="5">
    <location>
        <begin position="6"/>
        <end position="39"/>
    </location>
</feature>
<dbReference type="PANTHER" id="PTHR43701">
    <property type="entry name" value="MEMBRANE TRANSPORTER PROTEIN MJ0441-RELATED"/>
    <property type="match status" value="1"/>
</dbReference>
<reference evidence="6 7" key="1">
    <citation type="submission" date="2019-08" db="EMBL/GenBank/DDBJ databases">
        <title>Genome of Psychroserpens burtonensis ACAM 167.</title>
        <authorList>
            <person name="Bowman J.P."/>
        </authorList>
    </citation>
    <scope>NUCLEOTIDE SEQUENCE [LARGE SCALE GENOMIC DNA]</scope>
    <source>
        <strain evidence="6 7">ACAM 167</strain>
    </source>
</reference>
<evidence type="ECO:0000313" key="6">
    <source>
        <dbReference type="EMBL" id="TXE16742.1"/>
    </source>
</evidence>
<feature type="transmembrane region" description="Helical" evidence="5">
    <location>
        <begin position="217"/>
        <end position="235"/>
    </location>
</feature>
<keyword evidence="4 5" id="KW-0472">Membrane</keyword>
<dbReference type="GO" id="GO:0005886">
    <property type="term" value="C:plasma membrane"/>
    <property type="evidence" value="ECO:0007669"/>
    <property type="project" value="UniProtKB-SubCell"/>
</dbReference>
<proteinExistence type="inferred from homology"/>
<dbReference type="STRING" id="1123037.GCA_000425305_02367"/>
<feature type="transmembrane region" description="Helical" evidence="5">
    <location>
        <begin position="151"/>
        <end position="181"/>
    </location>
</feature>